<dbReference type="PANTHER" id="PTHR11102:SF160">
    <property type="entry name" value="ERAD-ASSOCIATED E3 UBIQUITIN-PROTEIN LIGASE COMPONENT HRD3"/>
    <property type="match status" value="1"/>
</dbReference>
<dbReference type="Pfam" id="PF08238">
    <property type="entry name" value="Sel1"/>
    <property type="match status" value="7"/>
</dbReference>
<accession>A0A812UUB5</accession>
<keyword evidence="4" id="KW-1185">Reference proteome</keyword>
<dbReference type="InterPro" id="IPR050767">
    <property type="entry name" value="Sel1_AlgK"/>
</dbReference>
<dbReference type="InterPro" id="IPR011990">
    <property type="entry name" value="TPR-like_helical_dom_sf"/>
</dbReference>
<dbReference type="PANTHER" id="PTHR11102">
    <property type="entry name" value="SEL-1-LIKE PROTEIN"/>
    <property type="match status" value="1"/>
</dbReference>
<comment type="similarity">
    <text evidence="1">Belongs to the sel-1 family.</text>
</comment>
<dbReference type="SMART" id="SM00671">
    <property type="entry name" value="SEL1"/>
    <property type="match status" value="7"/>
</dbReference>
<gene>
    <name evidence="3" type="primary">esiB</name>
    <name evidence="3" type="ORF">SNAT2548_LOCUS34127</name>
</gene>
<feature type="compositionally biased region" description="Basic and acidic residues" evidence="2">
    <location>
        <begin position="583"/>
        <end position="595"/>
    </location>
</feature>
<name>A0A812UUB5_9DINO</name>
<dbReference type="SUPFAM" id="SSF81901">
    <property type="entry name" value="HCP-like"/>
    <property type="match status" value="3"/>
</dbReference>
<proteinExistence type="inferred from homology"/>
<feature type="region of interest" description="Disordered" evidence="2">
    <location>
        <begin position="559"/>
        <end position="595"/>
    </location>
</feature>
<dbReference type="InterPro" id="IPR006597">
    <property type="entry name" value="Sel1-like"/>
</dbReference>
<protein>
    <submittedName>
        <fullName evidence="3">EsiB protein</fullName>
    </submittedName>
</protein>
<dbReference type="EMBL" id="CAJNDS010002794">
    <property type="protein sequence ID" value="CAE7599831.1"/>
    <property type="molecule type" value="Genomic_DNA"/>
</dbReference>
<sequence>MESSFTNNVRMPVPVIHVSCTGGRGSFHHALQACDAQLQSLQAELQRVCEEDVRHLDSTTAAGGCAAEAESVIRGSYEIWSRHLVECPAEKTFQLLWAGFRDEEREGALMPLRNRGGCVLESNDRPDTRLGAILNMPEIQVLKSCRWDKVSLFWAGTSRQFAQNWAARPQAETREDRQDSNDLVIALGYDFQGQSRKPIWDTVLYQEELKAFAFGMRAQAQLTVLASHPRMTRELTAGAAVAIWERVRLLAGVDLPAVKYEKCSGASLEDCMDGAKPVSNGAQLLYLAHMYYFGHGLGRNHRQAAKLYKMAADLGLAAAQNNLGLFYLQGHLWDLWHLHNQSDAKREAARLFKLAADQGEADAQVNLGFSYATGRGVKQDDAEAAQLYKLAADQGNAAAQYQLGFMYDRGRGVNQSESEALRLYKLAADQGHAASQAELGFSYATGRGVKENDAEAARLSKLAADQGIAAAQYLLGFMYDRGRGVQQSDSEAVRLYKLAADQGYAAAQTTLGEMYLDGRGVEKSDSEAVHLFELAANQGNVAAQHNLQLMYLSQDNVERVEQSGADPPLNKLATDRGLATDLDEMHRQGIKQSDA</sequence>
<comment type="caution">
    <text evidence="3">The sequence shown here is derived from an EMBL/GenBank/DDBJ whole genome shotgun (WGS) entry which is preliminary data.</text>
</comment>
<dbReference type="Gene3D" id="1.25.40.10">
    <property type="entry name" value="Tetratricopeptide repeat domain"/>
    <property type="match status" value="3"/>
</dbReference>
<evidence type="ECO:0000313" key="3">
    <source>
        <dbReference type="EMBL" id="CAE7599831.1"/>
    </source>
</evidence>
<reference evidence="3" key="1">
    <citation type="submission" date="2021-02" db="EMBL/GenBank/DDBJ databases">
        <authorList>
            <person name="Dougan E. K."/>
            <person name="Rhodes N."/>
            <person name="Thang M."/>
            <person name="Chan C."/>
        </authorList>
    </citation>
    <scope>NUCLEOTIDE SEQUENCE</scope>
</reference>
<evidence type="ECO:0000256" key="1">
    <source>
        <dbReference type="ARBA" id="ARBA00038101"/>
    </source>
</evidence>
<evidence type="ECO:0000313" key="4">
    <source>
        <dbReference type="Proteomes" id="UP000604046"/>
    </source>
</evidence>
<dbReference type="AlphaFoldDB" id="A0A812UUB5"/>
<evidence type="ECO:0000256" key="2">
    <source>
        <dbReference type="SAM" id="MobiDB-lite"/>
    </source>
</evidence>
<organism evidence="3 4">
    <name type="scientific">Symbiodinium natans</name>
    <dbReference type="NCBI Taxonomy" id="878477"/>
    <lineage>
        <taxon>Eukaryota</taxon>
        <taxon>Sar</taxon>
        <taxon>Alveolata</taxon>
        <taxon>Dinophyceae</taxon>
        <taxon>Suessiales</taxon>
        <taxon>Symbiodiniaceae</taxon>
        <taxon>Symbiodinium</taxon>
    </lineage>
</organism>
<dbReference type="Proteomes" id="UP000604046">
    <property type="component" value="Unassembled WGS sequence"/>
</dbReference>
<dbReference type="OrthoDB" id="272077at2759"/>